<proteinExistence type="predicted"/>
<dbReference type="Pfam" id="PF00733">
    <property type="entry name" value="Asn_synthase"/>
    <property type="match status" value="1"/>
</dbReference>
<dbReference type="CDD" id="cd01991">
    <property type="entry name" value="Asn_synthase_B_C"/>
    <property type="match status" value="1"/>
</dbReference>
<evidence type="ECO:0000256" key="1">
    <source>
        <dbReference type="ARBA" id="ARBA00005187"/>
    </source>
</evidence>
<dbReference type="EC" id="6.3.5.4" evidence="2"/>
<dbReference type="GO" id="GO:0004066">
    <property type="term" value="F:asparagine synthase (glutamine-hydrolyzing) activity"/>
    <property type="evidence" value="ECO:0007669"/>
    <property type="project" value="UniProtKB-EC"/>
</dbReference>
<dbReference type="SUPFAM" id="SSF144010">
    <property type="entry name" value="CofE-like"/>
    <property type="match status" value="1"/>
</dbReference>
<feature type="domain" description="Asparagine synthetase" evidence="4">
    <location>
        <begin position="1"/>
        <end position="356"/>
    </location>
</feature>
<comment type="caution">
    <text evidence="5">The sequence shown here is derived from an EMBL/GenBank/DDBJ whole genome shotgun (WGS) entry which is preliminary data.</text>
</comment>
<dbReference type="InterPro" id="IPR051786">
    <property type="entry name" value="ASN_synthetase/amidase"/>
</dbReference>
<gene>
    <name evidence="5" type="ORF">A3C25_06475</name>
</gene>
<evidence type="ECO:0000256" key="2">
    <source>
        <dbReference type="ARBA" id="ARBA00012737"/>
    </source>
</evidence>
<evidence type="ECO:0000313" key="6">
    <source>
        <dbReference type="Proteomes" id="UP000177913"/>
    </source>
</evidence>
<dbReference type="PANTHER" id="PTHR43284:SF1">
    <property type="entry name" value="ASPARAGINE SYNTHETASE"/>
    <property type="match status" value="1"/>
</dbReference>
<comment type="catalytic activity">
    <reaction evidence="3">
        <text>L-aspartate + L-glutamine + ATP + H2O = L-asparagine + L-glutamate + AMP + diphosphate + H(+)</text>
        <dbReference type="Rhea" id="RHEA:12228"/>
        <dbReference type="ChEBI" id="CHEBI:15377"/>
        <dbReference type="ChEBI" id="CHEBI:15378"/>
        <dbReference type="ChEBI" id="CHEBI:29985"/>
        <dbReference type="ChEBI" id="CHEBI:29991"/>
        <dbReference type="ChEBI" id="CHEBI:30616"/>
        <dbReference type="ChEBI" id="CHEBI:33019"/>
        <dbReference type="ChEBI" id="CHEBI:58048"/>
        <dbReference type="ChEBI" id="CHEBI:58359"/>
        <dbReference type="ChEBI" id="CHEBI:456215"/>
        <dbReference type="EC" id="6.3.5.4"/>
    </reaction>
</comment>
<reference evidence="5 6" key="1">
    <citation type="journal article" date="2016" name="Nat. Commun.">
        <title>Thousands of microbial genomes shed light on interconnected biogeochemical processes in an aquifer system.</title>
        <authorList>
            <person name="Anantharaman K."/>
            <person name="Brown C.T."/>
            <person name="Hug L.A."/>
            <person name="Sharon I."/>
            <person name="Castelle C.J."/>
            <person name="Probst A.J."/>
            <person name="Thomas B.C."/>
            <person name="Singh A."/>
            <person name="Wilkins M.J."/>
            <person name="Karaoz U."/>
            <person name="Brodie E.L."/>
            <person name="Williams K.H."/>
            <person name="Hubbard S.S."/>
            <person name="Banfield J.F."/>
        </authorList>
    </citation>
    <scope>NUCLEOTIDE SEQUENCE [LARGE SCALE GENOMIC DNA]</scope>
</reference>
<name>A0A1F7GX01_9BACT</name>
<dbReference type="InterPro" id="IPR014729">
    <property type="entry name" value="Rossmann-like_a/b/a_fold"/>
</dbReference>
<organism evidence="5 6">
    <name type="scientific">Candidatus Roizmanbacteria bacterium RIFCSPHIGHO2_02_FULL_38_11</name>
    <dbReference type="NCBI Taxonomy" id="1802039"/>
    <lineage>
        <taxon>Bacteria</taxon>
        <taxon>Candidatus Roizmaniibacteriota</taxon>
    </lineage>
</organism>
<dbReference type="AlphaFoldDB" id="A0A1F7GX01"/>
<dbReference type="EMBL" id="MFZO01000048">
    <property type="protein sequence ID" value="OGK23355.1"/>
    <property type="molecule type" value="Genomic_DNA"/>
</dbReference>
<dbReference type="Proteomes" id="UP000177913">
    <property type="component" value="Unassembled WGS sequence"/>
</dbReference>
<dbReference type="GO" id="GO:0006529">
    <property type="term" value="P:asparagine biosynthetic process"/>
    <property type="evidence" value="ECO:0007669"/>
    <property type="project" value="InterPro"/>
</dbReference>
<evidence type="ECO:0000259" key="4">
    <source>
        <dbReference type="Pfam" id="PF00733"/>
    </source>
</evidence>
<sequence>MRLISEVPVGTCLSGGLDSSTVVSVVNKLLKEKVREAESVGKIQNTFSAVFPGGSNDEERYVDKLKTQMSNVKIHKVYPKPEEFFKEMEDFIRTQEEPTISTGPYAQYKVMQEAHKYVTVLLDGQGADEMLAGYLPYYFVYLRQLIKRKKYLKLIREIKGSLDIISGYTMNRFIGVVGLRRSVLMDDLLNKNFIKKFSKERFESTEDDLKKRLIEDIFSNSLQSLLRYEDKNAMRFSIEGRVPFLDFNLLRFLFSLPDEAIIKDGWNKNILREAIKDLTPNQIRLRRNKIGFTTPEYEWFIRMKNKIYSIFLSESFAKRKYFNQQEVLNAFQKFIDGKNDDTMLFWRLMNVEMWMRVFIDKKPVNVLAGSRVNEFGPNEGKKLEIKVEGKKYVRFPIRTELFKKGDDMAGKIAKLLNGYLVKNSKGVLNQVQDNPQINVNAGWFLVVSEKIVAIAQGRSFFIWDIKTGFWANLLSSFVKKTPYGIGLGSSWTMQLAISDVGLTRIILAAVVGKMGQFLGMKGLFYKIAGNNINAIDGPTEYSLYPSNVSAKLGPKEPQKVTEGIHNEIVGRWKLEVGSERTSNVKPQTSNFLGVVIIDANDLGQRVLGNSTQIDNKIIEKIFSDNPMGQADEQTPLILTFVK</sequence>
<accession>A0A1F7GX01</accession>
<dbReference type="InterPro" id="IPR001962">
    <property type="entry name" value="Asn_synthase"/>
</dbReference>
<evidence type="ECO:0000313" key="5">
    <source>
        <dbReference type="EMBL" id="OGK23355.1"/>
    </source>
</evidence>
<comment type="pathway">
    <text evidence="1">Amino-acid biosynthesis; L-asparagine biosynthesis; L-asparagine from L-aspartate (L-Gln route): step 1/1.</text>
</comment>
<dbReference type="Gene3D" id="3.40.50.620">
    <property type="entry name" value="HUPs"/>
    <property type="match status" value="1"/>
</dbReference>
<protein>
    <recommendedName>
        <fullName evidence="2">asparagine synthase (glutamine-hydrolyzing)</fullName>
        <ecNumber evidence="2">6.3.5.4</ecNumber>
    </recommendedName>
</protein>
<evidence type="ECO:0000256" key="3">
    <source>
        <dbReference type="ARBA" id="ARBA00048741"/>
    </source>
</evidence>
<dbReference type="GO" id="GO:0005829">
    <property type="term" value="C:cytosol"/>
    <property type="evidence" value="ECO:0007669"/>
    <property type="project" value="TreeGrafter"/>
</dbReference>
<dbReference type="SUPFAM" id="SSF52402">
    <property type="entry name" value="Adenine nucleotide alpha hydrolases-like"/>
    <property type="match status" value="1"/>
</dbReference>
<dbReference type="PANTHER" id="PTHR43284">
    <property type="entry name" value="ASPARAGINE SYNTHETASE (GLUTAMINE-HYDROLYZING)"/>
    <property type="match status" value="1"/>
</dbReference>